<feature type="region of interest" description="Disordered" evidence="1">
    <location>
        <begin position="40"/>
        <end position="63"/>
    </location>
</feature>
<comment type="caution">
    <text evidence="2">The sequence shown here is derived from an EMBL/GenBank/DDBJ whole genome shotgun (WGS) entry which is preliminary data.</text>
</comment>
<gene>
    <name evidence="2" type="ORF">PSU4_59220</name>
</gene>
<sequence>MTVYVAGVGGVPIDGWHSIQAGDLAGLWIAVERTGAPAGSYAVDQDTLTPQSGIGPRRRMPATAPPRFKQFHALPHLGISRIAGSHRESVLRGLGGPGHV</sequence>
<dbReference type="AlphaFoldDB" id="A0A511DV40"/>
<dbReference type="EMBL" id="BJVJ01000128">
    <property type="protein sequence ID" value="GEL26968.1"/>
    <property type="molecule type" value="Genomic_DNA"/>
</dbReference>
<evidence type="ECO:0000313" key="2">
    <source>
        <dbReference type="EMBL" id="GEL26968.1"/>
    </source>
</evidence>
<accession>A0A511DV40</accession>
<name>A0A511DV40_9PSEU</name>
<reference evidence="2 3" key="1">
    <citation type="submission" date="2019-07" db="EMBL/GenBank/DDBJ databases">
        <title>Whole genome shotgun sequence of Pseudonocardia sulfidoxydans NBRC 16205.</title>
        <authorList>
            <person name="Hosoyama A."/>
            <person name="Uohara A."/>
            <person name="Ohji S."/>
            <person name="Ichikawa N."/>
        </authorList>
    </citation>
    <scope>NUCLEOTIDE SEQUENCE [LARGE SCALE GENOMIC DNA]</scope>
    <source>
        <strain evidence="2 3">NBRC 16205</strain>
    </source>
</reference>
<proteinExistence type="predicted"/>
<keyword evidence="3" id="KW-1185">Reference proteome</keyword>
<evidence type="ECO:0000256" key="1">
    <source>
        <dbReference type="SAM" id="MobiDB-lite"/>
    </source>
</evidence>
<organism evidence="2 3">
    <name type="scientific">Pseudonocardia sulfidoxydans NBRC 16205</name>
    <dbReference type="NCBI Taxonomy" id="1223511"/>
    <lineage>
        <taxon>Bacteria</taxon>
        <taxon>Bacillati</taxon>
        <taxon>Actinomycetota</taxon>
        <taxon>Actinomycetes</taxon>
        <taxon>Pseudonocardiales</taxon>
        <taxon>Pseudonocardiaceae</taxon>
        <taxon>Pseudonocardia</taxon>
    </lineage>
</organism>
<evidence type="ECO:0000313" key="3">
    <source>
        <dbReference type="Proteomes" id="UP000321685"/>
    </source>
</evidence>
<protein>
    <submittedName>
        <fullName evidence="2">Uncharacterized protein</fullName>
    </submittedName>
</protein>
<dbReference type="Proteomes" id="UP000321685">
    <property type="component" value="Unassembled WGS sequence"/>
</dbReference>